<evidence type="ECO:0000313" key="2">
    <source>
        <dbReference type="Proteomes" id="UP000271974"/>
    </source>
</evidence>
<accession>A0A3S0ZE13</accession>
<keyword evidence="2" id="KW-1185">Reference proteome</keyword>
<sequence length="151" mass="16362">VLISPSLLRPPHVTVERENERDHRLKFSPTTKGLHLLHVSIDGHAIKVSQCFDSLADSDFLCFTQGSPFKFNVKPRWRPHHGVWHCCTVCSTGSATDVTCGCGGTTGDGYSGCCHGYQGHPGGHHWSCCGKMSLESECGGHVTPFTGRTPS</sequence>
<dbReference type="EMBL" id="RQTK01000740">
    <property type="protein sequence ID" value="RUS75475.1"/>
    <property type="molecule type" value="Genomic_DNA"/>
</dbReference>
<reference evidence="1 2" key="1">
    <citation type="submission" date="2019-01" db="EMBL/GenBank/DDBJ databases">
        <title>A draft genome assembly of the solar-powered sea slug Elysia chlorotica.</title>
        <authorList>
            <person name="Cai H."/>
            <person name="Li Q."/>
            <person name="Fang X."/>
            <person name="Li J."/>
            <person name="Curtis N.E."/>
            <person name="Altenburger A."/>
            <person name="Shibata T."/>
            <person name="Feng M."/>
            <person name="Maeda T."/>
            <person name="Schwartz J.A."/>
            <person name="Shigenobu S."/>
            <person name="Lundholm N."/>
            <person name="Nishiyama T."/>
            <person name="Yang H."/>
            <person name="Hasebe M."/>
            <person name="Li S."/>
            <person name="Pierce S.K."/>
            <person name="Wang J."/>
        </authorList>
    </citation>
    <scope>NUCLEOTIDE SEQUENCE [LARGE SCALE GENOMIC DNA]</scope>
    <source>
        <strain evidence="1">EC2010</strain>
        <tissue evidence="1">Whole organism of an adult</tissue>
    </source>
</reference>
<gene>
    <name evidence="1" type="ORF">EGW08_016773</name>
</gene>
<dbReference type="STRING" id="188477.A0A3S0ZE13"/>
<dbReference type="InterPro" id="IPR013783">
    <property type="entry name" value="Ig-like_fold"/>
</dbReference>
<dbReference type="Gene3D" id="2.60.40.10">
    <property type="entry name" value="Immunoglobulins"/>
    <property type="match status" value="1"/>
</dbReference>
<protein>
    <submittedName>
        <fullName evidence="1">Uncharacterized protein</fullName>
    </submittedName>
</protein>
<proteinExistence type="predicted"/>
<organism evidence="1 2">
    <name type="scientific">Elysia chlorotica</name>
    <name type="common">Eastern emerald elysia</name>
    <name type="synonym">Sea slug</name>
    <dbReference type="NCBI Taxonomy" id="188477"/>
    <lineage>
        <taxon>Eukaryota</taxon>
        <taxon>Metazoa</taxon>
        <taxon>Spiralia</taxon>
        <taxon>Lophotrochozoa</taxon>
        <taxon>Mollusca</taxon>
        <taxon>Gastropoda</taxon>
        <taxon>Heterobranchia</taxon>
        <taxon>Euthyneura</taxon>
        <taxon>Panpulmonata</taxon>
        <taxon>Sacoglossa</taxon>
        <taxon>Placobranchoidea</taxon>
        <taxon>Plakobranchidae</taxon>
        <taxon>Elysia</taxon>
    </lineage>
</organism>
<comment type="caution">
    <text evidence="1">The sequence shown here is derived from an EMBL/GenBank/DDBJ whole genome shotgun (WGS) entry which is preliminary data.</text>
</comment>
<name>A0A3S0ZE13_ELYCH</name>
<dbReference type="OrthoDB" id="264520at2759"/>
<evidence type="ECO:0000313" key="1">
    <source>
        <dbReference type="EMBL" id="RUS75475.1"/>
    </source>
</evidence>
<feature type="non-terminal residue" evidence="1">
    <location>
        <position position="151"/>
    </location>
</feature>
<feature type="non-terminal residue" evidence="1">
    <location>
        <position position="1"/>
    </location>
</feature>
<dbReference type="Proteomes" id="UP000271974">
    <property type="component" value="Unassembled WGS sequence"/>
</dbReference>
<dbReference type="AlphaFoldDB" id="A0A3S0ZE13"/>